<keyword evidence="3" id="KW-1185">Reference proteome</keyword>
<feature type="region of interest" description="Disordered" evidence="1">
    <location>
        <begin position="141"/>
        <end position="193"/>
    </location>
</feature>
<proteinExistence type="predicted"/>
<organism evidence="2 3">
    <name type="scientific">Aplosporella prunicola CBS 121167</name>
    <dbReference type="NCBI Taxonomy" id="1176127"/>
    <lineage>
        <taxon>Eukaryota</taxon>
        <taxon>Fungi</taxon>
        <taxon>Dikarya</taxon>
        <taxon>Ascomycota</taxon>
        <taxon>Pezizomycotina</taxon>
        <taxon>Dothideomycetes</taxon>
        <taxon>Dothideomycetes incertae sedis</taxon>
        <taxon>Botryosphaeriales</taxon>
        <taxon>Aplosporellaceae</taxon>
        <taxon>Aplosporella</taxon>
    </lineage>
</organism>
<dbReference type="RefSeq" id="XP_033393806.1">
    <property type="nucleotide sequence ID" value="XM_033543473.1"/>
</dbReference>
<evidence type="ECO:0000313" key="3">
    <source>
        <dbReference type="Proteomes" id="UP000799438"/>
    </source>
</evidence>
<evidence type="ECO:0000313" key="2">
    <source>
        <dbReference type="EMBL" id="KAF2138093.1"/>
    </source>
</evidence>
<protein>
    <submittedName>
        <fullName evidence="2">Uncharacterized protein</fullName>
    </submittedName>
</protein>
<dbReference type="AlphaFoldDB" id="A0A6A6B3Z2"/>
<name>A0A6A6B3Z2_9PEZI</name>
<dbReference type="Proteomes" id="UP000799438">
    <property type="component" value="Unassembled WGS sequence"/>
</dbReference>
<dbReference type="EMBL" id="ML995498">
    <property type="protein sequence ID" value="KAF2138093.1"/>
    <property type="molecule type" value="Genomic_DNA"/>
</dbReference>
<feature type="compositionally biased region" description="Acidic residues" evidence="1">
    <location>
        <begin position="158"/>
        <end position="172"/>
    </location>
</feature>
<evidence type="ECO:0000256" key="1">
    <source>
        <dbReference type="SAM" id="MobiDB-lite"/>
    </source>
</evidence>
<dbReference type="OrthoDB" id="3920500at2759"/>
<reference evidence="2" key="1">
    <citation type="journal article" date="2020" name="Stud. Mycol.">
        <title>101 Dothideomycetes genomes: a test case for predicting lifestyles and emergence of pathogens.</title>
        <authorList>
            <person name="Haridas S."/>
            <person name="Albert R."/>
            <person name="Binder M."/>
            <person name="Bloem J."/>
            <person name="Labutti K."/>
            <person name="Salamov A."/>
            <person name="Andreopoulos B."/>
            <person name="Baker S."/>
            <person name="Barry K."/>
            <person name="Bills G."/>
            <person name="Bluhm B."/>
            <person name="Cannon C."/>
            <person name="Castanera R."/>
            <person name="Culley D."/>
            <person name="Daum C."/>
            <person name="Ezra D."/>
            <person name="Gonzalez J."/>
            <person name="Henrissat B."/>
            <person name="Kuo A."/>
            <person name="Liang C."/>
            <person name="Lipzen A."/>
            <person name="Lutzoni F."/>
            <person name="Magnuson J."/>
            <person name="Mondo S."/>
            <person name="Nolan M."/>
            <person name="Ohm R."/>
            <person name="Pangilinan J."/>
            <person name="Park H.-J."/>
            <person name="Ramirez L."/>
            <person name="Alfaro M."/>
            <person name="Sun H."/>
            <person name="Tritt A."/>
            <person name="Yoshinaga Y."/>
            <person name="Zwiers L.-H."/>
            <person name="Turgeon B."/>
            <person name="Goodwin S."/>
            <person name="Spatafora J."/>
            <person name="Crous P."/>
            <person name="Grigoriev I."/>
        </authorList>
    </citation>
    <scope>NUCLEOTIDE SEQUENCE</scope>
    <source>
        <strain evidence="2">CBS 121167</strain>
    </source>
</reference>
<sequence length="246" mass="27704">MSVQQCTVQSGPLSPVSAFPAVRFLYNYLVALDSLDFASHAPSRFFADAATFYHADNSVTRSSEAIWNSTKSSFAQFEFMFHQTCITRIFGTDLKTSTPGQMLIISLQTIMLCRLKNWEEERMVQVPKTFDFVIGPVEPRRRRNERAADEHAEGAAQGDDEGEGVANEDEDAPPAGAAQEQDQLDQEDNESDRGCEGLHIYEAREWWDTGVLARAIAEKEKEDEKKRFRSFLTTCNGFLGQGRRNS</sequence>
<accession>A0A6A6B3Z2</accession>
<gene>
    <name evidence="2" type="ORF">K452DRAFT_311870</name>
</gene>
<dbReference type="GeneID" id="54300970"/>